<dbReference type="OrthoDB" id="10072432at2759"/>
<comment type="caution">
    <text evidence="8">The sequence shown here is derived from an EMBL/GenBank/DDBJ whole genome shotgun (WGS) entry which is preliminary data.</text>
</comment>
<dbReference type="EMBL" id="LSYV01000310">
    <property type="protein sequence ID" value="KXZ41706.1"/>
    <property type="molecule type" value="Genomic_DNA"/>
</dbReference>
<evidence type="ECO:0000256" key="6">
    <source>
        <dbReference type="ARBA" id="ARBA00023136"/>
    </source>
</evidence>
<proteinExistence type="predicted"/>
<dbReference type="InterPro" id="IPR003368">
    <property type="entry name" value="POMP_repeat"/>
</dbReference>
<keyword evidence="6" id="KW-0472">Membrane</keyword>
<evidence type="ECO:0000256" key="4">
    <source>
        <dbReference type="ARBA" id="ARBA00022525"/>
    </source>
</evidence>
<evidence type="ECO:0000256" key="1">
    <source>
        <dbReference type="ARBA" id="ARBA00004196"/>
    </source>
</evidence>
<organism evidence="8 9">
    <name type="scientific">Gonium pectorale</name>
    <name type="common">Green alga</name>
    <dbReference type="NCBI Taxonomy" id="33097"/>
    <lineage>
        <taxon>Eukaryota</taxon>
        <taxon>Viridiplantae</taxon>
        <taxon>Chlorophyta</taxon>
        <taxon>core chlorophytes</taxon>
        <taxon>Chlorophyceae</taxon>
        <taxon>CS clade</taxon>
        <taxon>Chlamydomonadales</taxon>
        <taxon>Volvocaceae</taxon>
        <taxon>Gonium</taxon>
    </lineage>
</organism>
<keyword evidence="9" id="KW-1185">Reference proteome</keyword>
<keyword evidence="5" id="KW-0732">Signal</keyword>
<evidence type="ECO:0000256" key="5">
    <source>
        <dbReference type="ARBA" id="ARBA00022729"/>
    </source>
</evidence>
<evidence type="ECO:0000256" key="2">
    <source>
        <dbReference type="ARBA" id="ARBA00004442"/>
    </source>
</evidence>
<dbReference type="NCBIfam" id="TIGR01376">
    <property type="entry name" value="POMP_repeat"/>
    <property type="match status" value="1"/>
</dbReference>
<protein>
    <submittedName>
        <fullName evidence="8">Uncharacterized protein</fullName>
    </submittedName>
</protein>
<reference evidence="9" key="1">
    <citation type="journal article" date="2016" name="Nat. Commun.">
        <title>The Gonium pectorale genome demonstrates co-option of cell cycle regulation during the evolution of multicellularity.</title>
        <authorList>
            <person name="Hanschen E.R."/>
            <person name="Marriage T.N."/>
            <person name="Ferris P.J."/>
            <person name="Hamaji T."/>
            <person name="Toyoda A."/>
            <person name="Fujiyama A."/>
            <person name="Neme R."/>
            <person name="Noguchi H."/>
            <person name="Minakuchi Y."/>
            <person name="Suzuki M."/>
            <person name="Kawai-Toyooka H."/>
            <person name="Smith D.R."/>
            <person name="Sparks H."/>
            <person name="Anderson J."/>
            <person name="Bakaric R."/>
            <person name="Luria V."/>
            <person name="Karger A."/>
            <person name="Kirschner M.W."/>
            <person name="Durand P.M."/>
            <person name="Michod R.E."/>
            <person name="Nozaki H."/>
            <person name="Olson B.J."/>
        </authorList>
    </citation>
    <scope>NUCLEOTIDE SEQUENCE [LARGE SCALE GENOMIC DNA]</scope>
    <source>
        <strain evidence="9">NIES-2863</strain>
    </source>
</reference>
<keyword evidence="4" id="KW-0964">Secreted</keyword>
<evidence type="ECO:0000256" key="7">
    <source>
        <dbReference type="ARBA" id="ARBA00023237"/>
    </source>
</evidence>
<dbReference type="GO" id="GO:0005576">
    <property type="term" value="C:extracellular region"/>
    <property type="evidence" value="ECO:0007669"/>
    <property type="project" value="UniProtKB-SubCell"/>
</dbReference>
<name>A0A150FVS6_GONPE</name>
<sequence>MTSLAIDGSSNISGNSAGDSGGAIYVDWYVNTLTVNGSSNISGNLANRSGEPWVAAG</sequence>
<dbReference type="Proteomes" id="UP000075714">
    <property type="component" value="Unassembled WGS sequence"/>
</dbReference>
<accession>A0A150FVS6</accession>
<dbReference type="AlphaFoldDB" id="A0A150FVS6"/>
<gene>
    <name evidence="8" type="ORF">GPECTOR_312g2</name>
</gene>
<keyword evidence="7" id="KW-0998">Cell outer membrane</keyword>
<comment type="subcellular location">
    <subcellularLocation>
        <location evidence="1">Cell envelope</location>
    </subcellularLocation>
    <subcellularLocation>
        <location evidence="2">Cell outer membrane</location>
    </subcellularLocation>
    <subcellularLocation>
        <location evidence="3">Secreted</location>
    </subcellularLocation>
</comment>
<evidence type="ECO:0000313" key="9">
    <source>
        <dbReference type="Proteomes" id="UP000075714"/>
    </source>
</evidence>
<evidence type="ECO:0000256" key="3">
    <source>
        <dbReference type="ARBA" id="ARBA00004613"/>
    </source>
</evidence>
<evidence type="ECO:0000313" key="8">
    <source>
        <dbReference type="EMBL" id="KXZ41706.1"/>
    </source>
</evidence>